<feature type="transmembrane region" description="Helical" evidence="8">
    <location>
        <begin position="46"/>
        <end position="64"/>
    </location>
</feature>
<feature type="transmembrane region" description="Helical" evidence="8">
    <location>
        <begin position="305"/>
        <end position="324"/>
    </location>
</feature>
<feature type="transmembrane region" description="Helical" evidence="8">
    <location>
        <begin position="261"/>
        <end position="285"/>
    </location>
</feature>
<feature type="transmembrane region" description="Helical" evidence="8">
    <location>
        <begin position="378"/>
        <end position="402"/>
    </location>
</feature>
<dbReference type="PROSITE" id="PS50283">
    <property type="entry name" value="NA_SOLUT_SYMP_3"/>
    <property type="match status" value="1"/>
</dbReference>
<keyword evidence="4 8" id="KW-0812">Transmembrane</keyword>
<feature type="transmembrane region" description="Helical" evidence="8">
    <location>
        <begin position="76"/>
        <end position="97"/>
    </location>
</feature>
<evidence type="ECO:0000256" key="4">
    <source>
        <dbReference type="ARBA" id="ARBA00022692"/>
    </source>
</evidence>
<evidence type="ECO:0000313" key="10">
    <source>
        <dbReference type="Proteomes" id="UP001145050"/>
    </source>
</evidence>
<keyword evidence="10" id="KW-1185">Reference proteome</keyword>
<sequence length="535" mass="58087">MTTVGYWFIGIALLYTAFLIGFGHLAKKRASDGNGYFVGGRNFNKWFVAVCITGLFSGSSYISIIELSYLSGVSAVWYGVAETLQVLIIAFIMIAPFRKKALVTISGLIGDHFGDKVRGLAGAITAFTFPMWSVATALAFASALTVFTGIPLLGSVTLTATLLLIYLQFGGMWSIGFTQLSNVIVFFIMLAIGTYAFFINPGIDGLKELFATKPKYADLTAVGSQTIIAWFGTFILNVVLAQAAFQMALSCKTEKEGRQGLLIAAILGVPLIIGAIIFGLAAAYVVPDQRGLTAIPLYLMETLPAPLVAVFFLGFWAAALSWGAPCQFSGATSLGRDVGKAVNPKATEKQLVKYTKWSLVLLTALMIGFAILRSEQSAWWNILAWTTRNSATFAPVIAALFWPIVTKRAALIALFTGSASGLLWYHLGGWEVNQFFLNTHPVWTGMIVNITTIVVVTLIDSYGKWKWAGSVKDFGFVSFIVSILLSFILVLNLETLYQKGLVGLVVFFALSALFISIIRFVRKKDSIPPAIKKTM</sequence>
<evidence type="ECO:0000256" key="1">
    <source>
        <dbReference type="ARBA" id="ARBA00004141"/>
    </source>
</evidence>
<dbReference type="GO" id="GO:0022857">
    <property type="term" value="F:transmembrane transporter activity"/>
    <property type="evidence" value="ECO:0007669"/>
    <property type="project" value="InterPro"/>
</dbReference>
<dbReference type="EMBL" id="JAMQKB010000001">
    <property type="protein sequence ID" value="MDC3423422.1"/>
    <property type="molecule type" value="Genomic_DNA"/>
</dbReference>
<evidence type="ECO:0000256" key="8">
    <source>
        <dbReference type="SAM" id="Phobius"/>
    </source>
</evidence>
<dbReference type="Proteomes" id="UP001145050">
    <property type="component" value="Unassembled WGS sequence"/>
</dbReference>
<comment type="similarity">
    <text evidence="2 7">Belongs to the sodium:solute symporter (SSF) (TC 2.A.21) family.</text>
</comment>
<evidence type="ECO:0000256" key="2">
    <source>
        <dbReference type="ARBA" id="ARBA00006434"/>
    </source>
</evidence>
<feature type="transmembrane region" description="Helical" evidence="8">
    <location>
        <begin position="354"/>
        <end position="372"/>
    </location>
</feature>
<evidence type="ECO:0000313" key="9">
    <source>
        <dbReference type="EMBL" id="MDC3423422.1"/>
    </source>
</evidence>
<keyword evidence="3" id="KW-0813">Transport</keyword>
<evidence type="ECO:0000256" key="7">
    <source>
        <dbReference type="RuleBase" id="RU362091"/>
    </source>
</evidence>
<feature type="transmembrane region" description="Helical" evidence="8">
    <location>
        <begin position="6"/>
        <end position="25"/>
    </location>
</feature>
<protein>
    <submittedName>
        <fullName evidence="9">Sodium:solute symporter family protein</fullName>
    </submittedName>
</protein>
<dbReference type="CDD" id="cd10322">
    <property type="entry name" value="SLC5sbd"/>
    <property type="match status" value="1"/>
</dbReference>
<evidence type="ECO:0000256" key="6">
    <source>
        <dbReference type="ARBA" id="ARBA00023136"/>
    </source>
</evidence>
<dbReference type="PANTHER" id="PTHR48086">
    <property type="entry name" value="SODIUM/PROLINE SYMPORTER-RELATED"/>
    <property type="match status" value="1"/>
</dbReference>
<dbReference type="RefSeq" id="WP_272435116.1">
    <property type="nucleotide sequence ID" value="NZ_JAMQKB010000001.1"/>
</dbReference>
<comment type="caution">
    <text evidence="9">The sequence shown here is derived from an EMBL/GenBank/DDBJ whole genome shotgun (WGS) entry which is preliminary data.</text>
</comment>
<dbReference type="AlphaFoldDB" id="A0A9X3WPA3"/>
<dbReference type="InterPro" id="IPR038377">
    <property type="entry name" value="Na/Glc_symporter_sf"/>
</dbReference>
<feature type="transmembrane region" description="Helical" evidence="8">
    <location>
        <begin position="179"/>
        <end position="199"/>
    </location>
</feature>
<feature type="transmembrane region" description="Helical" evidence="8">
    <location>
        <begin position="500"/>
        <end position="521"/>
    </location>
</feature>
<keyword evidence="6 8" id="KW-0472">Membrane</keyword>
<feature type="transmembrane region" description="Helical" evidence="8">
    <location>
        <begin position="117"/>
        <end position="140"/>
    </location>
</feature>
<proteinExistence type="inferred from homology"/>
<name>A0A9X3WPA3_9BACI</name>
<keyword evidence="5 8" id="KW-1133">Transmembrane helix</keyword>
<gene>
    <name evidence="9" type="ORF">NC797_02735</name>
</gene>
<feature type="transmembrane region" description="Helical" evidence="8">
    <location>
        <begin position="409"/>
        <end position="427"/>
    </location>
</feature>
<dbReference type="Gene3D" id="1.20.1730.10">
    <property type="entry name" value="Sodium/glucose cotransporter"/>
    <property type="match status" value="1"/>
</dbReference>
<accession>A0A9X3WPA3</accession>
<organism evidence="9 10">
    <name type="scientific">Terrihalobacillus insolitus</name>
    <dbReference type="NCBI Taxonomy" id="2950438"/>
    <lineage>
        <taxon>Bacteria</taxon>
        <taxon>Bacillati</taxon>
        <taxon>Bacillota</taxon>
        <taxon>Bacilli</taxon>
        <taxon>Bacillales</taxon>
        <taxon>Bacillaceae</taxon>
        <taxon>Terrihalobacillus</taxon>
    </lineage>
</organism>
<dbReference type="Pfam" id="PF00474">
    <property type="entry name" value="SSF"/>
    <property type="match status" value="1"/>
</dbReference>
<dbReference type="InterPro" id="IPR001734">
    <property type="entry name" value="Na/solute_symporter"/>
</dbReference>
<feature type="transmembrane region" description="Helical" evidence="8">
    <location>
        <begin position="442"/>
        <end position="462"/>
    </location>
</feature>
<feature type="transmembrane region" description="Helical" evidence="8">
    <location>
        <begin position="227"/>
        <end position="249"/>
    </location>
</feature>
<feature type="transmembrane region" description="Helical" evidence="8">
    <location>
        <begin position="474"/>
        <end position="494"/>
    </location>
</feature>
<dbReference type="PANTHER" id="PTHR48086:SF7">
    <property type="entry name" value="SODIUM-SOLUTE SYMPORTER-RELATED"/>
    <property type="match status" value="1"/>
</dbReference>
<dbReference type="GO" id="GO:0005886">
    <property type="term" value="C:plasma membrane"/>
    <property type="evidence" value="ECO:0007669"/>
    <property type="project" value="TreeGrafter"/>
</dbReference>
<feature type="transmembrane region" description="Helical" evidence="8">
    <location>
        <begin position="146"/>
        <end position="167"/>
    </location>
</feature>
<reference evidence="9" key="1">
    <citation type="submission" date="2022-06" db="EMBL/GenBank/DDBJ databases">
        <title>Aquibacillus sp. a new bacterium isolated from soil saline samples.</title>
        <authorList>
            <person name="Galisteo C."/>
            <person name="De La Haba R."/>
            <person name="Sanchez-Porro C."/>
            <person name="Ventosa A."/>
        </authorList>
    </citation>
    <scope>NUCLEOTIDE SEQUENCE</scope>
    <source>
        <strain evidence="9">3ASR75-11</strain>
    </source>
</reference>
<evidence type="ECO:0000256" key="5">
    <source>
        <dbReference type="ARBA" id="ARBA00022989"/>
    </source>
</evidence>
<evidence type="ECO:0000256" key="3">
    <source>
        <dbReference type="ARBA" id="ARBA00022448"/>
    </source>
</evidence>
<dbReference type="InterPro" id="IPR050277">
    <property type="entry name" value="Sodium:Solute_Symporter"/>
</dbReference>
<comment type="subcellular location">
    <subcellularLocation>
        <location evidence="1">Membrane</location>
        <topology evidence="1">Multi-pass membrane protein</topology>
    </subcellularLocation>
</comment>